<evidence type="ECO:0000256" key="3">
    <source>
        <dbReference type="SAM" id="SignalP"/>
    </source>
</evidence>
<evidence type="ECO:0008006" key="8">
    <source>
        <dbReference type="Google" id="ProtNLM"/>
    </source>
</evidence>
<name>A0ABP7PNC1_9GAMM</name>
<gene>
    <name evidence="6" type="ORF">GCM10022278_27770</name>
</gene>
<dbReference type="InterPro" id="IPR014044">
    <property type="entry name" value="CAP_dom"/>
</dbReference>
<dbReference type="Proteomes" id="UP001501337">
    <property type="component" value="Unassembled WGS sequence"/>
</dbReference>
<dbReference type="SUPFAM" id="SSF55797">
    <property type="entry name" value="PR-1-like"/>
    <property type="match status" value="1"/>
</dbReference>
<sequence>MSAVALLSALQWLTACGGSSAGGSDDLSGSTPTVPGDGSGSNSAVPVDDRQVSTGSFSVTSSSPARDSTNRALNAGVKILFNQSLIASTVTGQHIRLSNGVIPVIIDLQYEAGEREVTLVPSVSLAADTRYTVSLSDGLMAENGESMKAHEWTFRTAPNVGSTSQSTIDDCMNSTDLAMLDAVNKARAAARSCGGTSHGAVPALSWSCQLDSAATRHARDMVNNNIFSHTGSDGSSMSERITAAGYSWSAAAENIAAGQSSVGTAMNGWLASEGHCRNIMSSGVTQLGAALATAEPGTAAYSRYWVQNFARPRP</sequence>
<evidence type="ECO:0000313" key="7">
    <source>
        <dbReference type="Proteomes" id="UP001501337"/>
    </source>
</evidence>
<dbReference type="PANTHER" id="PTHR31157">
    <property type="entry name" value="SCP DOMAIN-CONTAINING PROTEIN"/>
    <property type="match status" value="1"/>
</dbReference>
<comment type="caution">
    <text evidence="6">The sequence shown here is derived from an EMBL/GenBank/DDBJ whole genome shotgun (WGS) entry which is preliminary data.</text>
</comment>
<accession>A0ABP7PNC1</accession>
<evidence type="ECO:0000256" key="1">
    <source>
        <dbReference type="ARBA" id="ARBA00022729"/>
    </source>
</evidence>
<evidence type="ECO:0000259" key="5">
    <source>
        <dbReference type="Pfam" id="PF13205"/>
    </source>
</evidence>
<dbReference type="RefSeq" id="WP_344807357.1">
    <property type="nucleotide sequence ID" value="NZ_BAABBO010000011.1"/>
</dbReference>
<feature type="region of interest" description="Disordered" evidence="2">
    <location>
        <begin position="20"/>
        <end position="68"/>
    </location>
</feature>
<dbReference type="CDD" id="cd05379">
    <property type="entry name" value="CAP_bacterial"/>
    <property type="match status" value="1"/>
</dbReference>
<protein>
    <recommendedName>
        <fullName evidence="8">SCP domain-containing protein</fullName>
    </recommendedName>
</protein>
<dbReference type="PANTHER" id="PTHR31157:SF1">
    <property type="entry name" value="SCP DOMAIN-CONTAINING PROTEIN"/>
    <property type="match status" value="1"/>
</dbReference>
<feature type="chain" id="PRO_5045431838" description="SCP domain-containing protein" evidence="3">
    <location>
        <begin position="22"/>
        <end position="314"/>
    </location>
</feature>
<organism evidence="6 7">
    <name type="scientific">Allohahella marinimesophila</name>
    <dbReference type="NCBI Taxonomy" id="1054972"/>
    <lineage>
        <taxon>Bacteria</taxon>
        <taxon>Pseudomonadati</taxon>
        <taxon>Pseudomonadota</taxon>
        <taxon>Gammaproteobacteria</taxon>
        <taxon>Oceanospirillales</taxon>
        <taxon>Hahellaceae</taxon>
        <taxon>Allohahella</taxon>
    </lineage>
</organism>
<dbReference type="Gene3D" id="3.40.33.10">
    <property type="entry name" value="CAP"/>
    <property type="match status" value="1"/>
</dbReference>
<keyword evidence="1 3" id="KW-0732">Signal</keyword>
<dbReference type="InterPro" id="IPR032812">
    <property type="entry name" value="SbsA_Ig"/>
</dbReference>
<dbReference type="Pfam" id="PF00188">
    <property type="entry name" value="CAP"/>
    <property type="match status" value="1"/>
</dbReference>
<evidence type="ECO:0000313" key="6">
    <source>
        <dbReference type="EMBL" id="GAA3968405.1"/>
    </source>
</evidence>
<feature type="compositionally biased region" description="Low complexity" evidence="2">
    <location>
        <begin position="20"/>
        <end position="31"/>
    </location>
</feature>
<proteinExistence type="predicted"/>
<feature type="signal peptide" evidence="3">
    <location>
        <begin position="1"/>
        <end position="21"/>
    </location>
</feature>
<feature type="domain" description="SCP" evidence="4">
    <location>
        <begin position="180"/>
        <end position="309"/>
    </location>
</feature>
<dbReference type="InterPro" id="IPR035940">
    <property type="entry name" value="CAP_sf"/>
</dbReference>
<keyword evidence="7" id="KW-1185">Reference proteome</keyword>
<evidence type="ECO:0000256" key="2">
    <source>
        <dbReference type="SAM" id="MobiDB-lite"/>
    </source>
</evidence>
<evidence type="ECO:0000259" key="4">
    <source>
        <dbReference type="Pfam" id="PF00188"/>
    </source>
</evidence>
<feature type="domain" description="SbsA Ig-like" evidence="5">
    <location>
        <begin position="57"/>
        <end position="156"/>
    </location>
</feature>
<dbReference type="Pfam" id="PF13205">
    <property type="entry name" value="Big_5"/>
    <property type="match status" value="1"/>
</dbReference>
<feature type="compositionally biased region" description="Low complexity" evidence="2">
    <location>
        <begin position="52"/>
        <end position="63"/>
    </location>
</feature>
<reference evidence="7" key="1">
    <citation type="journal article" date="2019" name="Int. J. Syst. Evol. Microbiol.">
        <title>The Global Catalogue of Microorganisms (GCM) 10K type strain sequencing project: providing services to taxonomists for standard genome sequencing and annotation.</title>
        <authorList>
            <consortium name="The Broad Institute Genomics Platform"/>
            <consortium name="The Broad Institute Genome Sequencing Center for Infectious Disease"/>
            <person name="Wu L."/>
            <person name="Ma J."/>
        </authorList>
    </citation>
    <scope>NUCLEOTIDE SEQUENCE [LARGE SCALE GENOMIC DNA]</scope>
    <source>
        <strain evidence="7">JCM 17555</strain>
    </source>
</reference>
<dbReference type="EMBL" id="BAABBO010000011">
    <property type="protein sequence ID" value="GAA3968405.1"/>
    <property type="molecule type" value="Genomic_DNA"/>
</dbReference>